<dbReference type="Gene3D" id="1.10.275.10">
    <property type="entry name" value="Fumarase/aspartase (N-terminal domain)"/>
    <property type="match status" value="1"/>
</dbReference>
<dbReference type="GO" id="GO:0006106">
    <property type="term" value="P:fumarate metabolic process"/>
    <property type="evidence" value="ECO:0007669"/>
    <property type="project" value="InterPro"/>
</dbReference>
<evidence type="ECO:0000256" key="2">
    <source>
        <dbReference type="ARBA" id="ARBA00012921"/>
    </source>
</evidence>
<proteinExistence type="inferred from homology"/>
<dbReference type="Pfam" id="PF00206">
    <property type="entry name" value="Lyase_1"/>
    <property type="match status" value="1"/>
</dbReference>
<dbReference type="PANTHER" id="PTHR11444">
    <property type="entry name" value="ASPARTATEAMMONIA/ARGININOSUCCINATE/ADENYLOSUCCINATE LYASE"/>
    <property type="match status" value="1"/>
</dbReference>
<dbReference type="SUPFAM" id="SSF48557">
    <property type="entry name" value="L-aspartase-like"/>
    <property type="match status" value="1"/>
</dbReference>
<dbReference type="UniPathway" id="UPA00223">
    <property type="reaction ID" value="UER01007"/>
</dbReference>
<dbReference type="InterPro" id="IPR000362">
    <property type="entry name" value="Fumarate_lyase_fam"/>
</dbReference>
<feature type="domain" description="Fumarate lyase N-terminal" evidence="3">
    <location>
        <begin position="2"/>
        <end position="245"/>
    </location>
</feature>
<dbReference type="PANTHER" id="PTHR11444:SF1">
    <property type="entry name" value="FUMARATE HYDRATASE, MITOCHONDRIAL"/>
    <property type="match status" value="1"/>
</dbReference>
<organism evidence="4 5">
    <name type="scientific">Protopolystoma xenopodis</name>
    <dbReference type="NCBI Taxonomy" id="117903"/>
    <lineage>
        <taxon>Eukaryota</taxon>
        <taxon>Metazoa</taxon>
        <taxon>Spiralia</taxon>
        <taxon>Lophotrochozoa</taxon>
        <taxon>Platyhelminthes</taxon>
        <taxon>Monogenea</taxon>
        <taxon>Polyopisthocotylea</taxon>
        <taxon>Polystomatidea</taxon>
        <taxon>Polystomatidae</taxon>
        <taxon>Protopolystoma</taxon>
    </lineage>
</organism>
<reference evidence="4" key="1">
    <citation type="submission" date="2018-11" db="EMBL/GenBank/DDBJ databases">
        <authorList>
            <consortium name="Pathogen Informatics"/>
        </authorList>
    </citation>
    <scope>NUCLEOTIDE SEQUENCE</scope>
</reference>
<sequence length="255" mass="28367">MGSIEVDFDRYYGAQTERSKRNFNIMYPHDKMPVEVIYALAMIKEAACSVNANRQLISMEIALAIKKACHEIYIGKFDDEFPLVIWQTGSGTHTNMNVNEVIANRASEIIGGRRGEKSIVHPNDHVNCSQSSNDSFPTAMHIAIAKSLTLYLLPSLKHLISSFNRKINEFGHIIKIGRTHMQDAVPITFGQEFSGYVSHIEFCVQSIQRILPVICELAIGGTAVGTGLNSPSGFDQDMCAELNKLFMKCLLVNIV</sequence>
<accession>A0A448X6X0</accession>
<evidence type="ECO:0000259" key="3">
    <source>
        <dbReference type="Pfam" id="PF00206"/>
    </source>
</evidence>
<comment type="caution">
    <text evidence="4">The sequence shown here is derived from an EMBL/GenBank/DDBJ whole genome shotgun (WGS) entry which is preliminary data.</text>
</comment>
<dbReference type="GO" id="GO:0004333">
    <property type="term" value="F:fumarate hydratase activity"/>
    <property type="evidence" value="ECO:0007669"/>
    <property type="project" value="UniProtKB-EC"/>
</dbReference>
<dbReference type="FunFam" id="1.10.275.10:FF:000001">
    <property type="entry name" value="Fumarate hydratase, mitochondrial"/>
    <property type="match status" value="1"/>
</dbReference>
<dbReference type="InterPro" id="IPR008948">
    <property type="entry name" value="L-Aspartase-like"/>
</dbReference>
<gene>
    <name evidence="4" type="ORF">PXEA_LOCUS23056</name>
</gene>
<comment type="similarity">
    <text evidence="1">Belongs to the class-II fumarase/aspartase family. Fumarase subfamily.</text>
</comment>
<dbReference type="GO" id="GO:0006108">
    <property type="term" value="P:malate metabolic process"/>
    <property type="evidence" value="ECO:0007669"/>
    <property type="project" value="TreeGrafter"/>
</dbReference>
<dbReference type="PRINTS" id="PR00149">
    <property type="entry name" value="FUMRATELYASE"/>
</dbReference>
<protein>
    <recommendedName>
        <fullName evidence="2">fumarate hydratase</fullName>
        <ecNumber evidence="2">4.2.1.2</ecNumber>
    </recommendedName>
</protein>
<dbReference type="EMBL" id="CAAALY010104765">
    <property type="protein sequence ID" value="VEL29616.1"/>
    <property type="molecule type" value="Genomic_DNA"/>
</dbReference>
<dbReference type="AlphaFoldDB" id="A0A448X6X0"/>
<dbReference type="EC" id="4.2.1.2" evidence="2"/>
<evidence type="ECO:0000313" key="5">
    <source>
        <dbReference type="Proteomes" id="UP000784294"/>
    </source>
</evidence>
<dbReference type="InterPro" id="IPR005677">
    <property type="entry name" value="Fum_hydII"/>
</dbReference>
<evidence type="ECO:0000313" key="4">
    <source>
        <dbReference type="EMBL" id="VEL29616.1"/>
    </source>
</evidence>
<dbReference type="Gene3D" id="1.20.200.10">
    <property type="entry name" value="Fumarase/aspartase (Central domain)"/>
    <property type="match status" value="1"/>
</dbReference>
<dbReference type="InterPro" id="IPR024083">
    <property type="entry name" value="Fumarase/histidase_N"/>
</dbReference>
<evidence type="ECO:0000256" key="1">
    <source>
        <dbReference type="ARBA" id="ARBA00009084"/>
    </source>
</evidence>
<keyword evidence="5" id="KW-1185">Reference proteome</keyword>
<dbReference type="GO" id="GO:0006099">
    <property type="term" value="P:tricarboxylic acid cycle"/>
    <property type="evidence" value="ECO:0007669"/>
    <property type="project" value="UniProtKB-UniPathway"/>
</dbReference>
<dbReference type="InterPro" id="IPR022761">
    <property type="entry name" value="Fumarate_lyase_N"/>
</dbReference>
<dbReference type="OrthoDB" id="1738025at2759"/>
<dbReference type="Proteomes" id="UP000784294">
    <property type="component" value="Unassembled WGS sequence"/>
</dbReference>
<name>A0A448X6X0_9PLAT</name>